<evidence type="ECO:0000259" key="1">
    <source>
        <dbReference type="Pfam" id="PF03732"/>
    </source>
</evidence>
<dbReference type="AlphaFoldDB" id="A0A6V7QLW5"/>
<sequence>MTKRLARFYQFDPPYFDGDCTEPWVVEGDAHAWWRRMRQTRGLVALQMRWDEFCGLLYGAHFPNSMKQKLKEDLKKLRQGEQSVQEYTREFTRLLNCVPFVARDEAYKVYLFERGLRQEIFVLVQAQRLPFFSALDERITEVRHI</sequence>
<dbReference type="InterPro" id="IPR005162">
    <property type="entry name" value="Retrotrans_gag_dom"/>
</dbReference>
<gene>
    <name evidence="2" type="ORF">CB5_LOCUS27324</name>
</gene>
<evidence type="ECO:0000313" key="2">
    <source>
        <dbReference type="EMBL" id="CAD1844113.1"/>
    </source>
</evidence>
<protein>
    <recommendedName>
        <fullName evidence="1">Retrotransposon gag domain-containing protein</fullName>
    </recommendedName>
</protein>
<dbReference type="Pfam" id="PF03732">
    <property type="entry name" value="Retrotrans_gag"/>
    <property type="match status" value="1"/>
</dbReference>
<feature type="domain" description="Retrotransposon gag" evidence="1">
    <location>
        <begin position="26"/>
        <end position="118"/>
    </location>
</feature>
<reference evidence="2" key="1">
    <citation type="submission" date="2020-07" db="EMBL/GenBank/DDBJ databases">
        <authorList>
            <person name="Lin J."/>
        </authorList>
    </citation>
    <scope>NUCLEOTIDE SEQUENCE</scope>
</reference>
<name>A0A6V7QLW5_ANACO</name>
<accession>A0A6V7QLW5</accession>
<proteinExistence type="predicted"/>
<organism evidence="2">
    <name type="scientific">Ananas comosus var. bracteatus</name>
    <name type="common">red pineapple</name>
    <dbReference type="NCBI Taxonomy" id="296719"/>
    <lineage>
        <taxon>Eukaryota</taxon>
        <taxon>Viridiplantae</taxon>
        <taxon>Streptophyta</taxon>
        <taxon>Embryophyta</taxon>
        <taxon>Tracheophyta</taxon>
        <taxon>Spermatophyta</taxon>
        <taxon>Magnoliopsida</taxon>
        <taxon>Liliopsida</taxon>
        <taxon>Poales</taxon>
        <taxon>Bromeliaceae</taxon>
        <taxon>Bromelioideae</taxon>
        <taxon>Ananas</taxon>
    </lineage>
</organism>
<dbReference type="EMBL" id="LR862137">
    <property type="protein sequence ID" value="CAD1844113.1"/>
    <property type="molecule type" value="Genomic_DNA"/>
</dbReference>